<proteinExistence type="predicted"/>
<reference evidence="1 2" key="1">
    <citation type="submission" date="2018-10" db="EMBL/GenBank/DDBJ databases">
        <title>Transmission dynamics of multidrug resistant bacteria on intensive care unit surfaces.</title>
        <authorList>
            <person name="D'Souza A.W."/>
            <person name="Potter R.F."/>
            <person name="Wallace M."/>
            <person name="Shupe A."/>
            <person name="Patel S."/>
            <person name="Sun S."/>
            <person name="Gul D."/>
            <person name="Kwon J.H."/>
            <person name="Andleeb S."/>
            <person name="Burnham C.-A.D."/>
            <person name="Dantas G."/>
        </authorList>
    </citation>
    <scope>NUCLEOTIDE SEQUENCE [LARGE SCALE GENOMIC DNA]</scope>
    <source>
        <strain evidence="1 2">WF_348</strain>
    </source>
</reference>
<protein>
    <submittedName>
        <fullName evidence="1">Uncharacterized protein</fullName>
    </submittedName>
</protein>
<sequence length="116" mass="13448">MATEIKPHDTYVLGLNEENKIVFFKTYNYQIHSDYAQADLAKIQEEGLIWEIGYLKNKLQELIDIEKKWNDLDDKIGRCYPDTLEVDEDDLTDEDDYEDADLCTIGEIAASAFGYL</sequence>
<evidence type="ECO:0000313" key="1">
    <source>
        <dbReference type="EMBL" id="RRT94195.1"/>
    </source>
</evidence>
<accession>A0A427BSR0</accession>
<organism evidence="1 2">
    <name type="scientific">Empedobacter falsenii</name>
    <dbReference type="NCBI Taxonomy" id="343874"/>
    <lineage>
        <taxon>Bacteria</taxon>
        <taxon>Pseudomonadati</taxon>
        <taxon>Bacteroidota</taxon>
        <taxon>Flavobacteriia</taxon>
        <taxon>Flavobacteriales</taxon>
        <taxon>Weeksellaceae</taxon>
        <taxon>Empedobacter</taxon>
    </lineage>
</organism>
<gene>
    <name evidence="1" type="ORF">EGI89_02170</name>
</gene>
<evidence type="ECO:0000313" key="2">
    <source>
        <dbReference type="Proteomes" id="UP000267844"/>
    </source>
</evidence>
<dbReference type="EMBL" id="RHPO01000002">
    <property type="protein sequence ID" value="RRT94195.1"/>
    <property type="molecule type" value="Genomic_DNA"/>
</dbReference>
<comment type="caution">
    <text evidence="1">The sequence shown here is derived from an EMBL/GenBank/DDBJ whole genome shotgun (WGS) entry which is preliminary data.</text>
</comment>
<name>A0A427BSR0_9FLAO</name>
<dbReference type="AlphaFoldDB" id="A0A427BSR0"/>
<dbReference type="Proteomes" id="UP000267844">
    <property type="component" value="Unassembled WGS sequence"/>
</dbReference>
<dbReference type="RefSeq" id="WP_125348988.1">
    <property type="nucleotide sequence ID" value="NZ_RHPN01000002.1"/>
</dbReference>